<sequence>MSLSASSIETLVSSCGFVGASLPLLDPFAPRFHGQQCFCLPPRDHIFIRKSLSGIFRLSCSRRCPMSCQLCAVIDSVLSPTVNIRIRGPRAVSTSVYTALRRLGVRGLGFLSAQPLRSPGASAGCSSTHRRRPVHMSNTTHARKRCVEGDPRKS</sequence>
<name>K5WBH4_PHACS</name>
<dbReference type="Proteomes" id="UP000008370">
    <property type="component" value="Unassembled WGS sequence"/>
</dbReference>
<reference evidence="2 3" key="1">
    <citation type="journal article" date="2012" name="BMC Genomics">
        <title>Comparative genomics of the white-rot fungi, Phanerochaete carnosa and P. chrysosporium, to elucidate the genetic basis of the distinct wood types they colonize.</title>
        <authorList>
            <person name="Suzuki H."/>
            <person name="MacDonald J."/>
            <person name="Syed K."/>
            <person name="Salamov A."/>
            <person name="Hori C."/>
            <person name="Aerts A."/>
            <person name="Henrissat B."/>
            <person name="Wiebenga A."/>
            <person name="vanKuyk P.A."/>
            <person name="Barry K."/>
            <person name="Lindquist E."/>
            <person name="LaButti K."/>
            <person name="Lapidus A."/>
            <person name="Lucas S."/>
            <person name="Coutinho P."/>
            <person name="Gong Y."/>
            <person name="Samejima M."/>
            <person name="Mahadevan R."/>
            <person name="Abou-Zaid M."/>
            <person name="de Vries R.P."/>
            <person name="Igarashi K."/>
            <person name="Yadav J.S."/>
            <person name="Grigoriev I.V."/>
            <person name="Master E.R."/>
        </authorList>
    </citation>
    <scope>NUCLEOTIDE SEQUENCE [LARGE SCALE GENOMIC DNA]</scope>
    <source>
        <strain evidence="2 3">HHB-10118-sp</strain>
    </source>
</reference>
<evidence type="ECO:0000313" key="2">
    <source>
        <dbReference type="EMBL" id="EKM56304.1"/>
    </source>
</evidence>
<dbReference type="KEGG" id="pco:PHACADRAFT_253363"/>
<organism evidence="2 3">
    <name type="scientific">Phanerochaete carnosa (strain HHB-10118-sp)</name>
    <name type="common">White-rot fungus</name>
    <name type="synonym">Peniophora carnosa</name>
    <dbReference type="NCBI Taxonomy" id="650164"/>
    <lineage>
        <taxon>Eukaryota</taxon>
        <taxon>Fungi</taxon>
        <taxon>Dikarya</taxon>
        <taxon>Basidiomycota</taxon>
        <taxon>Agaricomycotina</taxon>
        <taxon>Agaricomycetes</taxon>
        <taxon>Polyporales</taxon>
        <taxon>Phanerochaetaceae</taxon>
        <taxon>Phanerochaete</taxon>
    </lineage>
</organism>
<dbReference type="EMBL" id="JH930471">
    <property type="protein sequence ID" value="EKM56304.1"/>
    <property type="molecule type" value="Genomic_DNA"/>
</dbReference>
<feature type="region of interest" description="Disordered" evidence="1">
    <location>
        <begin position="120"/>
        <end position="154"/>
    </location>
</feature>
<dbReference type="HOGENOM" id="CLU_1704865_0_0_1"/>
<dbReference type="RefSeq" id="XP_007394158.1">
    <property type="nucleotide sequence ID" value="XM_007394096.1"/>
</dbReference>
<evidence type="ECO:0000313" key="3">
    <source>
        <dbReference type="Proteomes" id="UP000008370"/>
    </source>
</evidence>
<feature type="compositionally biased region" description="Basic and acidic residues" evidence="1">
    <location>
        <begin position="145"/>
        <end position="154"/>
    </location>
</feature>
<dbReference type="GeneID" id="18915751"/>
<evidence type="ECO:0000256" key="1">
    <source>
        <dbReference type="SAM" id="MobiDB-lite"/>
    </source>
</evidence>
<dbReference type="InParanoid" id="K5WBH4"/>
<gene>
    <name evidence="2" type="ORF">PHACADRAFT_253363</name>
</gene>
<keyword evidence="3" id="KW-1185">Reference proteome</keyword>
<dbReference type="AlphaFoldDB" id="K5WBH4"/>
<accession>K5WBH4</accession>
<protein>
    <submittedName>
        <fullName evidence="2">Uncharacterized protein</fullName>
    </submittedName>
</protein>
<proteinExistence type="predicted"/>